<reference evidence="2" key="1">
    <citation type="submission" date="2020-02" db="EMBL/GenBank/DDBJ databases">
        <authorList>
            <person name="Meier V. D."/>
        </authorList>
    </citation>
    <scope>NUCLEOTIDE SEQUENCE</scope>
    <source>
        <strain evidence="2">AVDCRST_MAG66</strain>
    </source>
</reference>
<feature type="compositionally biased region" description="Basic and acidic residues" evidence="1">
    <location>
        <begin position="48"/>
        <end position="73"/>
    </location>
</feature>
<dbReference type="GO" id="GO:0016740">
    <property type="term" value="F:transferase activity"/>
    <property type="evidence" value="ECO:0007669"/>
    <property type="project" value="UniProtKB-KW"/>
</dbReference>
<protein>
    <submittedName>
        <fullName evidence="2">Quinolinate synthetase</fullName>
        <ecNumber evidence="2">2.5.1.72</ecNumber>
    </submittedName>
</protein>
<evidence type="ECO:0000313" key="2">
    <source>
        <dbReference type="EMBL" id="CAA9419214.1"/>
    </source>
</evidence>
<feature type="compositionally biased region" description="Basic residues" evidence="1">
    <location>
        <begin position="14"/>
        <end position="25"/>
    </location>
</feature>
<feature type="compositionally biased region" description="Basic residues" evidence="1">
    <location>
        <begin position="85"/>
        <end position="99"/>
    </location>
</feature>
<feature type="non-terminal residue" evidence="2">
    <location>
        <position position="1"/>
    </location>
</feature>
<evidence type="ECO:0000256" key="1">
    <source>
        <dbReference type="SAM" id="MobiDB-lite"/>
    </source>
</evidence>
<feature type="compositionally biased region" description="Basic residues" evidence="1">
    <location>
        <begin position="178"/>
        <end position="217"/>
    </location>
</feature>
<gene>
    <name evidence="2" type="ORF">AVDCRST_MAG66-2535</name>
</gene>
<dbReference type="EMBL" id="CADCUS010000369">
    <property type="protein sequence ID" value="CAA9419214.1"/>
    <property type="molecule type" value="Genomic_DNA"/>
</dbReference>
<feature type="compositionally biased region" description="Basic residues" evidence="1">
    <location>
        <begin position="107"/>
        <end position="121"/>
    </location>
</feature>
<name>A0A6J4PTA5_9PSEU</name>
<feature type="compositionally biased region" description="Basic residues" evidence="1">
    <location>
        <begin position="296"/>
        <end position="309"/>
    </location>
</feature>
<dbReference type="EC" id="2.5.1.72" evidence="2"/>
<keyword evidence="2" id="KW-0808">Transferase</keyword>
<feature type="compositionally biased region" description="Basic and acidic residues" evidence="1">
    <location>
        <begin position="275"/>
        <end position="295"/>
    </location>
</feature>
<feature type="region of interest" description="Disordered" evidence="1">
    <location>
        <begin position="1"/>
        <end position="324"/>
    </location>
</feature>
<sequence>DGHAAHGVGGGGPRARRGAGRRRARAQLPAAGDPGRRPPHRRLPGAVADRRGVGRLDDRVLRRPLHGRDREDPQPGEDGADPGRGRRLLARRLHHRRPAARLEGRAPRRRGGVLRQHHRRGEGRDRRLLHLLQRRRGRGVRPGRPRGAVPARPVPRRARPAGHRPDERPRLGGGVPRARGHQRRRAHRTGRRPPRRRALRPPRVRLRHLRALPRRSRCGAPGPGADPLHGRDARRRPRLAREGGAGGDRGRDAAPAPPRSPGRRLPGRQRPRVLPLHEDDHTGEAPPRPAREARRGARGPRARRPRPRRRAADDRDRAARGWGV</sequence>
<organism evidence="2">
    <name type="scientific">uncultured Pseudonocardia sp</name>
    <dbReference type="NCBI Taxonomy" id="211455"/>
    <lineage>
        <taxon>Bacteria</taxon>
        <taxon>Bacillati</taxon>
        <taxon>Actinomycetota</taxon>
        <taxon>Actinomycetes</taxon>
        <taxon>Pseudonocardiales</taxon>
        <taxon>Pseudonocardiaceae</taxon>
        <taxon>Pseudonocardia</taxon>
        <taxon>environmental samples</taxon>
    </lineage>
</organism>
<accession>A0A6J4PTA5</accession>
<proteinExistence type="predicted"/>
<feature type="compositionally biased region" description="Basic residues" evidence="1">
    <location>
        <begin position="129"/>
        <end position="144"/>
    </location>
</feature>
<dbReference type="AlphaFoldDB" id="A0A6J4PTA5"/>
<feature type="non-terminal residue" evidence="2">
    <location>
        <position position="324"/>
    </location>
</feature>
<feature type="compositionally biased region" description="Basic and acidic residues" evidence="1">
    <location>
        <begin position="310"/>
        <end position="324"/>
    </location>
</feature>
<feature type="compositionally biased region" description="Basic residues" evidence="1">
    <location>
        <begin position="261"/>
        <end position="271"/>
    </location>
</feature>